<evidence type="ECO:0000259" key="3">
    <source>
        <dbReference type="Pfam" id="PF10080"/>
    </source>
</evidence>
<evidence type="ECO:0000313" key="5">
    <source>
        <dbReference type="Proteomes" id="UP001524478"/>
    </source>
</evidence>
<evidence type="ECO:0000256" key="1">
    <source>
        <dbReference type="SAM" id="MobiDB-lite"/>
    </source>
</evidence>
<sequence length="206" mass="22370">MTRPKKAIKTKKQKTNYLPFLTMAVAIIAVAIVVLVPKGGSDETALNNTNTSNNQNTTIEENSLDENAGGPVKDLGVAAILNKNGDVVIKEADITENVSFLEYKSKDGITVGLLAARASDGTVRTAFNTCQVCNGSPYAYFVQQDDQIQCENCGNIYSLDMIEQERGGCNPIPIMVEEKTVTGTEIIIPAAFLEENAAIFENWKKF</sequence>
<evidence type="ECO:0000256" key="2">
    <source>
        <dbReference type="SAM" id="Phobius"/>
    </source>
</evidence>
<accession>A0ABT1SE45</accession>
<keyword evidence="2" id="KW-1133">Transmembrane helix</keyword>
<name>A0ABT1SE45_9FIRM</name>
<comment type="caution">
    <text evidence="4">The sequence shown here is derived from an EMBL/GenBank/DDBJ whole genome shotgun (WGS) entry which is preliminary data.</text>
</comment>
<feature type="domain" description="Membrane iron-sulfur containing protein FtrD-like" evidence="3">
    <location>
        <begin position="97"/>
        <end position="200"/>
    </location>
</feature>
<feature type="transmembrane region" description="Helical" evidence="2">
    <location>
        <begin position="20"/>
        <end position="37"/>
    </location>
</feature>
<feature type="compositionally biased region" description="Low complexity" evidence="1">
    <location>
        <begin position="43"/>
        <end position="61"/>
    </location>
</feature>
<dbReference type="InterPro" id="IPR018758">
    <property type="entry name" value="FtrD-like"/>
</dbReference>
<proteinExistence type="predicted"/>
<protein>
    <submittedName>
        <fullName evidence="4">DUF2318 domain-containing protein</fullName>
    </submittedName>
</protein>
<gene>
    <name evidence="4" type="ORF">NE686_16490</name>
</gene>
<dbReference type="Proteomes" id="UP001524478">
    <property type="component" value="Unassembled WGS sequence"/>
</dbReference>
<dbReference type="Pfam" id="PF10080">
    <property type="entry name" value="FtrD-like"/>
    <property type="match status" value="1"/>
</dbReference>
<keyword evidence="5" id="KW-1185">Reference proteome</keyword>
<keyword evidence="2" id="KW-0472">Membrane</keyword>
<organism evidence="4 5">
    <name type="scientific">Tissierella carlieri</name>
    <dbReference type="NCBI Taxonomy" id="689904"/>
    <lineage>
        <taxon>Bacteria</taxon>
        <taxon>Bacillati</taxon>
        <taxon>Bacillota</taxon>
        <taxon>Tissierellia</taxon>
        <taxon>Tissierellales</taxon>
        <taxon>Tissierellaceae</taxon>
        <taxon>Tissierella</taxon>
    </lineage>
</organism>
<reference evidence="4 5" key="1">
    <citation type="submission" date="2022-06" db="EMBL/GenBank/DDBJ databases">
        <title>Isolation of gut microbiota from human fecal samples.</title>
        <authorList>
            <person name="Pamer E.G."/>
            <person name="Barat B."/>
            <person name="Waligurski E."/>
            <person name="Medina S."/>
            <person name="Paddock L."/>
            <person name="Mostad J."/>
        </authorList>
    </citation>
    <scope>NUCLEOTIDE SEQUENCE [LARGE SCALE GENOMIC DNA]</scope>
    <source>
        <strain evidence="4 5">DFI.7.95</strain>
    </source>
</reference>
<evidence type="ECO:0000313" key="4">
    <source>
        <dbReference type="EMBL" id="MCQ4924704.1"/>
    </source>
</evidence>
<dbReference type="EMBL" id="JANGAC010000015">
    <property type="protein sequence ID" value="MCQ4924704.1"/>
    <property type="molecule type" value="Genomic_DNA"/>
</dbReference>
<keyword evidence="2" id="KW-0812">Transmembrane</keyword>
<dbReference type="RefSeq" id="WP_256312361.1">
    <property type="nucleotide sequence ID" value="NZ_JANGAC010000015.1"/>
</dbReference>
<feature type="region of interest" description="Disordered" evidence="1">
    <location>
        <begin position="43"/>
        <end position="67"/>
    </location>
</feature>